<dbReference type="EMBL" id="RBWU01000002">
    <property type="protein sequence ID" value="RKS77278.1"/>
    <property type="molecule type" value="Genomic_DNA"/>
</dbReference>
<gene>
    <name evidence="1" type="ORF">BZB76_2656</name>
</gene>
<reference evidence="1 2" key="1">
    <citation type="submission" date="2018-10" db="EMBL/GenBank/DDBJ databases">
        <title>Genomic Encyclopedia of Archaeal and Bacterial Type Strains, Phase II (KMG-II): from individual species to whole genera.</title>
        <authorList>
            <person name="Goeker M."/>
        </authorList>
    </citation>
    <scope>NUCLEOTIDE SEQUENCE [LARGE SCALE GENOMIC DNA]</scope>
    <source>
        <strain evidence="1 2">DSM 43383</strain>
    </source>
</reference>
<accession>A0A495QUY2</accession>
<comment type="caution">
    <text evidence="1">The sequence shown here is derived from an EMBL/GenBank/DDBJ whole genome shotgun (WGS) entry which is preliminary data.</text>
</comment>
<proteinExistence type="predicted"/>
<evidence type="ECO:0000313" key="1">
    <source>
        <dbReference type="EMBL" id="RKS77278.1"/>
    </source>
</evidence>
<organism evidence="1 2">
    <name type="scientific">Actinomadura pelletieri DSM 43383</name>
    <dbReference type="NCBI Taxonomy" id="1120940"/>
    <lineage>
        <taxon>Bacteria</taxon>
        <taxon>Bacillati</taxon>
        <taxon>Actinomycetota</taxon>
        <taxon>Actinomycetes</taxon>
        <taxon>Streptosporangiales</taxon>
        <taxon>Thermomonosporaceae</taxon>
        <taxon>Actinomadura</taxon>
    </lineage>
</organism>
<evidence type="ECO:0000313" key="2">
    <source>
        <dbReference type="Proteomes" id="UP000274601"/>
    </source>
</evidence>
<dbReference type="Proteomes" id="UP000274601">
    <property type="component" value="Unassembled WGS sequence"/>
</dbReference>
<keyword evidence="2" id="KW-1185">Reference proteome</keyword>
<sequence length="91" mass="10354">MTLTTWEHDGDHWCMLVTLNAEGRYFELSEARTMPTPDGVLMPGRTVVTVHAYASAEEKPSMASFDEHQQVPFEVLKQFIRQVSEILDTTP</sequence>
<protein>
    <submittedName>
        <fullName evidence="1">Uncharacterized protein</fullName>
    </submittedName>
</protein>
<dbReference type="AlphaFoldDB" id="A0A495QUY2"/>
<name>A0A495QUY2_9ACTN</name>